<keyword evidence="1" id="KW-0479">Metal-binding</keyword>
<dbReference type="Proteomes" id="UP000663827">
    <property type="component" value="Unassembled WGS sequence"/>
</dbReference>
<reference evidence="6" key="1">
    <citation type="submission" date="2021-01" db="EMBL/GenBank/DDBJ databases">
        <authorList>
            <person name="Kaushik A."/>
        </authorList>
    </citation>
    <scope>NUCLEOTIDE SEQUENCE</scope>
    <source>
        <strain evidence="6">AG5</strain>
    </source>
</reference>
<organism evidence="6 7">
    <name type="scientific">Rhizoctonia solani</name>
    <dbReference type="NCBI Taxonomy" id="456999"/>
    <lineage>
        <taxon>Eukaryota</taxon>
        <taxon>Fungi</taxon>
        <taxon>Dikarya</taxon>
        <taxon>Basidiomycota</taxon>
        <taxon>Agaricomycotina</taxon>
        <taxon>Agaricomycetes</taxon>
        <taxon>Cantharellales</taxon>
        <taxon>Ceratobasidiaceae</taxon>
        <taxon>Rhizoctonia</taxon>
    </lineage>
</organism>
<gene>
    <name evidence="6" type="ORF">RDB_LOCUS96241</name>
</gene>
<evidence type="ECO:0000256" key="3">
    <source>
        <dbReference type="ARBA" id="ARBA00022833"/>
    </source>
</evidence>
<evidence type="ECO:0000256" key="2">
    <source>
        <dbReference type="ARBA" id="ARBA00022771"/>
    </source>
</evidence>
<evidence type="ECO:0000259" key="5">
    <source>
        <dbReference type="PROSITE" id="PS50865"/>
    </source>
</evidence>
<name>A0A8H3DZ81_9AGAM</name>
<evidence type="ECO:0000256" key="1">
    <source>
        <dbReference type="ARBA" id="ARBA00022723"/>
    </source>
</evidence>
<sequence>MDRPAKDPEWGPGIREYPRTFRSRLQSAFERYIDQEEVMINASRDILPLSLLETTLAVGENMHVVGFQTGDQIFPALMDTIRKYTAICNGRIFDHYYGFLCIRHLVRMVCIGTLTQCGMFDRVLDELDHHMPWTSLLGVLSDATLMYMQAILLKHDHENCGPAFTEGPLFLEATALDADDAKFLLGLLWKDRAPIILLRTQDALPGLPALILVLSQMIARTPSHRKINPAWLCIQDISLRCYLGCLKDTEQTDEERYVLHRINQFIVNLFDNQNVSIMDTYEAWLAVDDRDARLVVNTYTNLTKPGYPKTPLRLDFIMLRWVFGLLRNPQTRRPALDELAPIVFKTALALLHGRIDGEAEELMDRQTRSLIRVFLHDILDQISAFDSSKPRREVRDIFWITLIDSDIFGAMGRILVMITRELDKPRGWGPFLDGIIAFGKLVNRRRLPAKYTESMQYEWSKLMIYMNHLGSGVIVPSEIPRYLFENARNTWFLLAEYPPRDDTFKRLTCAYPRCADPDIITHTYEIKHICGRCGLAQYCSPRCQHMHWKLNTWESHSPDCWLN</sequence>
<keyword evidence="3" id="KW-0862">Zinc</keyword>
<accession>A0A8H3DZ81</accession>
<protein>
    <recommendedName>
        <fullName evidence="5">MYND-type domain-containing protein</fullName>
    </recommendedName>
</protein>
<evidence type="ECO:0000313" key="6">
    <source>
        <dbReference type="EMBL" id="CAE7158189.1"/>
    </source>
</evidence>
<dbReference type="PROSITE" id="PS50865">
    <property type="entry name" value="ZF_MYND_2"/>
    <property type="match status" value="1"/>
</dbReference>
<evidence type="ECO:0000313" key="7">
    <source>
        <dbReference type="Proteomes" id="UP000663827"/>
    </source>
</evidence>
<comment type="caution">
    <text evidence="6">The sequence shown here is derived from an EMBL/GenBank/DDBJ whole genome shotgun (WGS) entry which is preliminary data.</text>
</comment>
<proteinExistence type="predicted"/>
<evidence type="ECO:0000256" key="4">
    <source>
        <dbReference type="PROSITE-ProRule" id="PRU00134"/>
    </source>
</evidence>
<dbReference type="AlphaFoldDB" id="A0A8H3DZ81"/>
<keyword evidence="2 4" id="KW-0863">Zinc-finger</keyword>
<dbReference type="EMBL" id="CAJNJQ010002006">
    <property type="protein sequence ID" value="CAE7158189.1"/>
    <property type="molecule type" value="Genomic_DNA"/>
</dbReference>
<dbReference type="Gene3D" id="6.10.140.2220">
    <property type="match status" value="1"/>
</dbReference>
<dbReference type="GO" id="GO:0008270">
    <property type="term" value="F:zinc ion binding"/>
    <property type="evidence" value="ECO:0007669"/>
    <property type="project" value="UniProtKB-KW"/>
</dbReference>
<feature type="domain" description="MYND-type" evidence="5">
    <location>
        <begin position="511"/>
        <end position="560"/>
    </location>
</feature>
<dbReference type="InterPro" id="IPR002893">
    <property type="entry name" value="Znf_MYND"/>
</dbReference>